<sequence>MMKESGDKSEKPRHPTSIKLVWKQSSRSEGDAQNPRGILKSSGYTAQLQSSSGRLNEEPHSEALQIMMKNRRQSFQFRNTGDVIIQMATKPRGNITLGHLPHIPARRSDPPSKFTKDILNEAMIEPPGGQGDFHVAGSEFEEPREVLRDSQRGDFNLIPRNKEELMKQELADEKIKNMRLMMELKQAKEDESQWKEKYEEIVKKVRATIEIWVPEKGDSGG</sequence>
<evidence type="ECO:0000256" key="2">
    <source>
        <dbReference type="SAM" id="MobiDB-lite"/>
    </source>
</evidence>
<accession>A0A1I7TQ09</accession>
<dbReference type="WBParaSite" id="Csp11.Scaffold629.g10628.t2">
    <property type="protein sequence ID" value="Csp11.Scaffold629.g10628.t2"/>
    <property type="gene ID" value="Csp11.Scaffold629.g10628"/>
</dbReference>
<feature type="compositionally biased region" description="Basic and acidic residues" evidence="2">
    <location>
        <begin position="1"/>
        <end position="13"/>
    </location>
</feature>
<keyword evidence="3" id="KW-1185">Reference proteome</keyword>
<name>A0A1I7TQ09_9PELO</name>
<dbReference type="Proteomes" id="UP000095282">
    <property type="component" value="Unplaced"/>
</dbReference>
<feature type="coiled-coil region" evidence="1">
    <location>
        <begin position="170"/>
        <end position="204"/>
    </location>
</feature>
<evidence type="ECO:0000313" key="4">
    <source>
        <dbReference type="WBParaSite" id="Csp11.Scaffold629.g10628.t2"/>
    </source>
</evidence>
<feature type="compositionally biased region" description="Polar residues" evidence="2">
    <location>
        <begin position="42"/>
        <end position="54"/>
    </location>
</feature>
<feature type="region of interest" description="Disordered" evidence="2">
    <location>
        <begin position="1"/>
        <end position="58"/>
    </location>
</feature>
<evidence type="ECO:0000313" key="3">
    <source>
        <dbReference type="Proteomes" id="UP000095282"/>
    </source>
</evidence>
<dbReference type="AlphaFoldDB" id="A0A1I7TQ09"/>
<keyword evidence="1" id="KW-0175">Coiled coil</keyword>
<evidence type="ECO:0000256" key="1">
    <source>
        <dbReference type="SAM" id="Coils"/>
    </source>
</evidence>
<proteinExistence type="predicted"/>
<reference evidence="4" key="1">
    <citation type="submission" date="2016-11" db="UniProtKB">
        <authorList>
            <consortium name="WormBaseParasite"/>
        </authorList>
    </citation>
    <scope>IDENTIFICATION</scope>
</reference>
<dbReference type="eggNOG" id="ENOG502T3IW">
    <property type="taxonomic scope" value="Eukaryota"/>
</dbReference>
<organism evidence="3 4">
    <name type="scientific">Caenorhabditis tropicalis</name>
    <dbReference type="NCBI Taxonomy" id="1561998"/>
    <lineage>
        <taxon>Eukaryota</taxon>
        <taxon>Metazoa</taxon>
        <taxon>Ecdysozoa</taxon>
        <taxon>Nematoda</taxon>
        <taxon>Chromadorea</taxon>
        <taxon>Rhabditida</taxon>
        <taxon>Rhabditina</taxon>
        <taxon>Rhabditomorpha</taxon>
        <taxon>Rhabditoidea</taxon>
        <taxon>Rhabditidae</taxon>
        <taxon>Peloderinae</taxon>
        <taxon>Caenorhabditis</taxon>
    </lineage>
</organism>
<protein>
    <submittedName>
        <fullName evidence="4">WH2 domain-containing protein</fullName>
    </submittedName>
</protein>